<dbReference type="OrthoDB" id="255603at2"/>
<dbReference type="AlphaFoldDB" id="A0A021VUJ1"/>
<name>A0A021VUJ1_9CELL</name>
<dbReference type="InterPro" id="IPR049492">
    <property type="entry name" value="BD-FAE-like_dom"/>
</dbReference>
<dbReference type="SUPFAM" id="SSF53474">
    <property type="entry name" value="alpha/beta-Hydrolases"/>
    <property type="match status" value="1"/>
</dbReference>
<evidence type="ECO:0000313" key="3">
    <source>
        <dbReference type="EMBL" id="EYR64821.1"/>
    </source>
</evidence>
<dbReference type="PANTHER" id="PTHR48081">
    <property type="entry name" value="AB HYDROLASE SUPERFAMILY PROTEIN C4A8.06C"/>
    <property type="match status" value="1"/>
</dbReference>
<proteinExistence type="predicted"/>
<feature type="domain" description="BD-FAE-like" evidence="2">
    <location>
        <begin position="34"/>
        <end position="207"/>
    </location>
</feature>
<protein>
    <recommendedName>
        <fullName evidence="2">BD-FAE-like domain-containing protein</fullName>
    </recommendedName>
</protein>
<evidence type="ECO:0000256" key="1">
    <source>
        <dbReference type="ARBA" id="ARBA00022801"/>
    </source>
</evidence>
<dbReference type="Proteomes" id="UP000019753">
    <property type="component" value="Unassembled WGS sequence"/>
</dbReference>
<keyword evidence="1" id="KW-0378">Hydrolase</keyword>
<dbReference type="GO" id="GO:0016787">
    <property type="term" value="F:hydrolase activity"/>
    <property type="evidence" value="ECO:0007669"/>
    <property type="project" value="UniProtKB-KW"/>
</dbReference>
<comment type="caution">
    <text evidence="3">The sequence shown here is derived from an EMBL/GenBank/DDBJ whole genome shotgun (WGS) entry which is preliminary data.</text>
</comment>
<organism evidence="3 4">
    <name type="scientific">Actinotalea ferrariae CF5-4</name>
    <dbReference type="NCBI Taxonomy" id="948458"/>
    <lineage>
        <taxon>Bacteria</taxon>
        <taxon>Bacillati</taxon>
        <taxon>Actinomycetota</taxon>
        <taxon>Actinomycetes</taxon>
        <taxon>Micrococcales</taxon>
        <taxon>Cellulomonadaceae</taxon>
        <taxon>Actinotalea</taxon>
    </lineage>
</organism>
<gene>
    <name evidence="3" type="ORF">N866_04390</name>
</gene>
<reference evidence="3 4" key="1">
    <citation type="submission" date="2014-01" db="EMBL/GenBank/DDBJ databases">
        <title>Actinotalea ferrariae CF5-4.</title>
        <authorList>
            <person name="Chen F."/>
            <person name="Li Y."/>
            <person name="Wang G."/>
        </authorList>
    </citation>
    <scope>NUCLEOTIDE SEQUENCE [LARGE SCALE GENOMIC DNA]</scope>
    <source>
        <strain evidence="3 4">CF5-4</strain>
    </source>
</reference>
<accession>A0A021VUJ1</accession>
<evidence type="ECO:0000313" key="4">
    <source>
        <dbReference type="Proteomes" id="UP000019753"/>
    </source>
</evidence>
<keyword evidence="4" id="KW-1185">Reference proteome</keyword>
<dbReference type="Pfam" id="PF20434">
    <property type="entry name" value="BD-FAE"/>
    <property type="match status" value="1"/>
</dbReference>
<dbReference type="PANTHER" id="PTHR48081:SF33">
    <property type="entry name" value="KYNURENINE FORMAMIDASE"/>
    <property type="match status" value="1"/>
</dbReference>
<dbReference type="EMBL" id="AXCW01000016">
    <property type="protein sequence ID" value="EYR64821.1"/>
    <property type="molecule type" value="Genomic_DNA"/>
</dbReference>
<dbReference type="InterPro" id="IPR050300">
    <property type="entry name" value="GDXG_lipolytic_enzyme"/>
</dbReference>
<sequence>MTGAPPRPSAAPGPGEYLAGLGASVAVPVTPPPAVVVLVPGGGWATADPLGLGALAEHLTAAGLAVATITYGTSSTGAAWPVPADDVRCAVAYAAEQVPDVPVVLVGHSAGAHLSAVVGLAPEGDGGSCPYAPREAAGVVGLAGPYDVSATRGLAGNLFGVPEPDAPDLWAQGNPLLLAGERPDLPFLLVHGTADRVVGEEFARGFETALADGGHPVEVVVVDGATHSGVVRPDVVGDLVARWVVETATAS</sequence>
<evidence type="ECO:0000259" key="2">
    <source>
        <dbReference type="Pfam" id="PF20434"/>
    </source>
</evidence>
<dbReference type="Gene3D" id="3.40.50.1820">
    <property type="entry name" value="alpha/beta hydrolase"/>
    <property type="match status" value="1"/>
</dbReference>
<dbReference type="InterPro" id="IPR029058">
    <property type="entry name" value="AB_hydrolase_fold"/>
</dbReference>